<feature type="transmembrane region" description="Helical" evidence="1">
    <location>
        <begin position="207"/>
        <end position="232"/>
    </location>
</feature>
<feature type="transmembrane region" description="Helical" evidence="1">
    <location>
        <begin position="105"/>
        <end position="134"/>
    </location>
</feature>
<feature type="transmembrane region" description="Helical" evidence="1">
    <location>
        <begin position="146"/>
        <end position="163"/>
    </location>
</feature>
<proteinExistence type="predicted"/>
<feature type="transmembrane region" description="Helical" evidence="1">
    <location>
        <begin position="23"/>
        <end position="39"/>
    </location>
</feature>
<sequence>MVKTVKDFQENTMTVFSKKRKELFISMAFMECVVPAAIFLVNRKYVCFLSTFVAISTTFFLKKISTIFLLVFGCALLFSNSFISIKNVNKIFYLEKQGHVLTRKVLINYGAMANTAVCFFVFLLECIHLLLNSIKISKKYKKRKKTSKGIVGIVFSTIISFSYKKHVEIMIIFHTIMLLFYFTFIKVFNVFLVFVRFKICIISIGKYLVGCVIFGISIILFEMIVNVAMAILKYNYDFFDCKYILLPNNFLREYCKEDLNDLFDAAEKTKNEYLDMYKIVVPKGTSQDVKVVKCIKYTGIFYYIAYVIKMKLYKIRANAILSEIELSPTQREESNSKIEKLNEETSVKFNKIE</sequence>
<keyword evidence="1" id="KW-0812">Transmembrane</keyword>
<name>A0A1W0E4T7_9MICR</name>
<keyword evidence="1" id="KW-0472">Membrane</keyword>
<keyword evidence="3" id="KW-1185">Reference proteome</keyword>
<evidence type="ECO:0000256" key="1">
    <source>
        <dbReference type="SAM" id="Phobius"/>
    </source>
</evidence>
<dbReference type="VEuPathDB" id="MicrosporidiaDB:EHP00_855"/>
<keyword evidence="1" id="KW-1133">Transmembrane helix</keyword>
<comment type="caution">
    <text evidence="2">The sequence shown here is derived from an EMBL/GenBank/DDBJ whole genome shotgun (WGS) entry which is preliminary data.</text>
</comment>
<accession>A0A1W0E4T7</accession>
<dbReference type="AlphaFoldDB" id="A0A1W0E4T7"/>
<feature type="transmembrane region" description="Helical" evidence="1">
    <location>
        <begin position="169"/>
        <end position="195"/>
    </location>
</feature>
<organism evidence="2 3">
    <name type="scientific">Ecytonucleospora hepatopenaei</name>
    <dbReference type="NCBI Taxonomy" id="646526"/>
    <lineage>
        <taxon>Eukaryota</taxon>
        <taxon>Fungi</taxon>
        <taxon>Fungi incertae sedis</taxon>
        <taxon>Microsporidia</taxon>
        <taxon>Enterocytozoonidae</taxon>
        <taxon>Ecytonucleospora</taxon>
    </lineage>
</organism>
<reference evidence="2 3" key="1">
    <citation type="journal article" date="2017" name="Environ. Microbiol.">
        <title>Decay of the glycolytic pathway and adaptation to intranuclear parasitism within Enterocytozoonidae microsporidia.</title>
        <authorList>
            <person name="Wiredu Boakye D."/>
            <person name="Jaroenlak P."/>
            <person name="Prachumwat A."/>
            <person name="Williams T.A."/>
            <person name="Bateman K.S."/>
            <person name="Itsathitphaisarn O."/>
            <person name="Sritunyalucksana K."/>
            <person name="Paszkiewicz K.H."/>
            <person name="Moore K.A."/>
            <person name="Stentiford G.D."/>
            <person name="Williams B.A."/>
        </authorList>
    </citation>
    <scope>NUCLEOTIDE SEQUENCE [LARGE SCALE GENOMIC DNA]</scope>
    <source>
        <strain evidence="2 3">TH1</strain>
    </source>
</reference>
<dbReference type="EMBL" id="MNPJ01000021">
    <property type="protein sequence ID" value="OQS54212.1"/>
    <property type="molecule type" value="Genomic_DNA"/>
</dbReference>
<feature type="transmembrane region" description="Helical" evidence="1">
    <location>
        <begin position="68"/>
        <end position="85"/>
    </location>
</feature>
<gene>
    <name evidence="2" type="ORF">EHP00_855</name>
</gene>
<evidence type="ECO:0000313" key="2">
    <source>
        <dbReference type="EMBL" id="OQS54212.1"/>
    </source>
</evidence>
<dbReference type="Proteomes" id="UP000192758">
    <property type="component" value="Unassembled WGS sequence"/>
</dbReference>
<evidence type="ECO:0000313" key="3">
    <source>
        <dbReference type="Proteomes" id="UP000192758"/>
    </source>
</evidence>
<protein>
    <submittedName>
        <fullName evidence="2">Uncharacterized protein</fullName>
    </submittedName>
</protein>